<dbReference type="FunFam" id="1.10.1160.10:FF:000001">
    <property type="entry name" value="Glutamine--tRNA ligase"/>
    <property type="match status" value="1"/>
</dbReference>
<dbReference type="FunFam" id="2.40.240.10:FF:000004">
    <property type="entry name" value="Glutamyl-tRNA synthetase, cytoplasmic"/>
    <property type="match status" value="1"/>
</dbReference>
<dbReference type="Pfam" id="PF13432">
    <property type="entry name" value="TPR_16"/>
    <property type="match status" value="1"/>
</dbReference>
<keyword evidence="10" id="KW-0547">Nucleotide-binding</keyword>
<dbReference type="InterPro" id="IPR020056">
    <property type="entry name" value="Rbsml_bL25/Gln-tRNA_synth_N"/>
</dbReference>
<evidence type="ECO:0000256" key="1">
    <source>
        <dbReference type="ARBA" id="ARBA00004123"/>
    </source>
</evidence>
<evidence type="ECO:0000259" key="19">
    <source>
        <dbReference type="Pfam" id="PF00749"/>
    </source>
</evidence>
<dbReference type="OrthoDB" id="10250478at2759"/>
<dbReference type="FunFam" id="3.40.50.620:FF:000037">
    <property type="entry name" value="Glutamine--tRNA ligase cytoplasmic"/>
    <property type="match status" value="1"/>
</dbReference>
<dbReference type="InterPro" id="IPR010491">
    <property type="entry name" value="PRP1_N"/>
</dbReference>
<dbReference type="Pfam" id="PF03950">
    <property type="entry name" value="tRNA-synt_1c_C"/>
    <property type="match status" value="1"/>
</dbReference>
<evidence type="ECO:0000256" key="9">
    <source>
        <dbReference type="ARBA" id="ARBA00022737"/>
    </source>
</evidence>
<keyword evidence="7" id="KW-0436">Ligase</keyword>
<dbReference type="FunFam" id="3.90.800.10:FF:000001">
    <property type="entry name" value="Glutamine--tRNA ligase"/>
    <property type="match status" value="1"/>
</dbReference>
<dbReference type="InterPro" id="IPR049437">
    <property type="entry name" value="tRNA-synt_1c_C2"/>
</dbReference>
<dbReference type="SMART" id="SM00028">
    <property type="entry name" value="TPR"/>
    <property type="match status" value="5"/>
</dbReference>
<dbReference type="Gene3D" id="1.25.40.10">
    <property type="entry name" value="Tetratricopeptide repeat domain"/>
    <property type="match status" value="4"/>
</dbReference>
<dbReference type="InterPro" id="IPR003107">
    <property type="entry name" value="HAT"/>
</dbReference>
<evidence type="ECO:0000256" key="13">
    <source>
        <dbReference type="ARBA" id="ARBA00023146"/>
    </source>
</evidence>
<dbReference type="GO" id="GO:0005634">
    <property type="term" value="C:nucleus"/>
    <property type="evidence" value="ECO:0007669"/>
    <property type="project" value="UniProtKB-SubCell"/>
</dbReference>
<dbReference type="InterPro" id="IPR020059">
    <property type="entry name" value="Glu/Gln-tRNA-synth_Ib_codon-bd"/>
</dbReference>
<evidence type="ECO:0000259" key="22">
    <source>
        <dbReference type="Pfam" id="PF20974"/>
    </source>
</evidence>
<feature type="region of interest" description="Disordered" evidence="18">
    <location>
        <begin position="845"/>
        <end position="866"/>
    </location>
</feature>
<dbReference type="SMART" id="SM00386">
    <property type="entry name" value="HAT"/>
    <property type="match status" value="14"/>
</dbReference>
<accession>A0A4S4M3Q3</accession>
<keyword evidence="11" id="KW-0067">ATP-binding</keyword>
<feature type="domain" description="PRP1 splicing factor N-terminal" evidence="21">
    <location>
        <begin position="767"/>
        <end position="902"/>
    </location>
</feature>
<dbReference type="InterPro" id="IPR000924">
    <property type="entry name" value="Glu/Gln-tRNA-synth"/>
</dbReference>
<dbReference type="SUPFAM" id="SSF48452">
    <property type="entry name" value="TPR-like"/>
    <property type="match status" value="3"/>
</dbReference>
<evidence type="ECO:0000313" key="23">
    <source>
        <dbReference type="EMBL" id="THH17460.1"/>
    </source>
</evidence>
<dbReference type="GO" id="GO:0004818">
    <property type="term" value="F:glutamate-tRNA ligase activity"/>
    <property type="evidence" value="ECO:0007669"/>
    <property type="project" value="UniProtKB-EC"/>
</dbReference>
<evidence type="ECO:0000313" key="24">
    <source>
        <dbReference type="Proteomes" id="UP000310158"/>
    </source>
</evidence>
<proteinExistence type="inferred from homology"/>
<dbReference type="Gene3D" id="1.10.1160.10">
    <property type="entry name" value="Glutamyl-trna Synthetase, Domain 2"/>
    <property type="match status" value="1"/>
</dbReference>
<evidence type="ECO:0000256" key="18">
    <source>
        <dbReference type="SAM" id="MobiDB-lite"/>
    </source>
</evidence>
<evidence type="ECO:0000259" key="20">
    <source>
        <dbReference type="Pfam" id="PF03950"/>
    </source>
</evidence>
<evidence type="ECO:0000256" key="7">
    <source>
        <dbReference type="ARBA" id="ARBA00022598"/>
    </source>
</evidence>
<keyword evidence="9" id="KW-0677">Repeat</keyword>
<dbReference type="InterPro" id="IPR011035">
    <property type="entry name" value="Ribosomal_bL25/Gln-tRNA_synth"/>
</dbReference>
<reference evidence="23 24" key="1">
    <citation type="submission" date="2019-02" db="EMBL/GenBank/DDBJ databases">
        <title>Genome sequencing of the rare red list fungi Bondarzewia mesenterica.</title>
        <authorList>
            <person name="Buettner E."/>
            <person name="Kellner H."/>
        </authorList>
    </citation>
    <scope>NUCLEOTIDE SEQUENCE [LARGE SCALE GENOMIC DNA]</scope>
    <source>
        <strain evidence="23 24">DSM 108281</strain>
    </source>
</reference>
<dbReference type="GO" id="GO:1990904">
    <property type="term" value="C:ribonucleoprotein complex"/>
    <property type="evidence" value="ECO:0007669"/>
    <property type="project" value="UniProtKB-ARBA"/>
</dbReference>
<keyword evidence="14" id="KW-0508">mRNA splicing</keyword>
<feature type="domain" description="tRNA synthetases class I (E and Q) anti-codon binding" evidence="22">
    <location>
        <begin position="613"/>
        <end position="689"/>
    </location>
</feature>
<comment type="caution">
    <text evidence="23">The sequence shown here is derived from an EMBL/GenBank/DDBJ whole genome shotgun (WGS) entry which is preliminary data.</text>
</comment>
<dbReference type="EMBL" id="SGPL01000110">
    <property type="protein sequence ID" value="THH17460.1"/>
    <property type="molecule type" value="Genomic_DNA"/>
</dbReference>
<dbReference type="SUPFAM" id="SSF52374">
    <property type="entry name" value="Nucleotidylyl transferase"/>
    <property type="match status" value="1"/>
</dbReference>
<evidence type="ECO:0000256" key="3">
    <source>
        <dbReference type="ARBA" id="ARBA00008927"/>
    </source>
</evidence>
<dbReference type="GO" id="GO:0006424">
    <property type="term" value="P:glutamyl-tRNA aminoacylation"/>
    <property type="evidence" value="ECO:0007669"/>
    <property type="project" value="InterPro"/>
</dbReference>
<dbReference type="PANTHER" id="PTHR43097:SF5">
    <property type="entry name" value="GLUTAMATE--TRNA LIGASE"/>
    <property type="match status" value="1"/>
</dbReference>
<feature type="domain" description="Glutamyl/glutaminyl-tRNA synthetase class Ib anti-codon binding" evidence="20">
    <location>
        <begin position="509"/>
        <end position="600"/>
    </location>
</feature>
<feature type="domain" description="Glutamyl/glutaminyl-tRNA synthetase class Ib catalytic" evidence="19">
    <location>
        <begin position="191"/>
        <end position="506"/>
    </location>
</feature>
<keyword evidence="12" id="KW-0648">Protein biosynthesis</keyword>
<dbReference type="HAMAP" id="MF_02076">
    <property type="entry name" value="Glu_tRNA_synth_type2"/>
    <property type="match status" value="1"/>
</dbReference>
<evidence type="ECO:0000256" key="2">
    <source>
        <dbReference type="ARBA" id="ARBA00004496"/>
    </source>
</evidence>
<dbReference type="SUPFAM" id="SSF47616">
    <property type="entry name" value="GST C-terminal domain-like"/>
    <property type="match status" value="1"/>
</dbReference>
<dbReference type="Gene3D" id="3.90.800.10">
    <property type="entry name" value="Glutamyl-tRNA Synthetase, Domain 3"/>
    <property type="match status" value="1"/>
</dbReference>
<dbReference type="GO" id="GO:0005524">
    <property type="term" value="F:ATP binding"/>
    <property type="evidence" value="ECO:0007669"/>
    <property type="project" value="UniProtKB-KW"/>
</dbReference>
<dbReference type="InterPro" id="IPR020061">
    <property type="entry name" value="Glu_tRNA_lig_a-bdl"/>
</dbReference>
<dbReference type="InterPro" id="IPR004526">
    <property type="entry name" value="Glu-tRNA-synth_arc/euk"/>
</dbReference>
<gene>
    <name evidence="23" type="ORF">EW146_g3346</name>
</gene>
<feature type="compositionally biased region" description="Basic and acidic residues" evidence="18">
    <location>
        <begin position="854"/>
        <end position="866"/>
    </location>
</feature>
<dbReference type="SUPFAM" id="SSF50715">
    <property type="entry name" value="Ribosomal protein L25-like"/>
    <property type="match status" value="1"/>
</dbReference>
<evidence type="ECO:0000256" key="12">
    <source>
        <dbReference type="ARBA" id="ARBA00022917"/>
    </source>
</evidence>
<dbReference type="GO" id="GO:0005829">
    <property type="term" value="C:cytosol"/>
    <property type="evidence" value="ECO:0007669"/>
    <property type="project" value="TreeGrafter"/>
</dbReference>
<evidence type="ECO:0000256" key="11">
    <source>
        <dbReference type="ARBA" id="ARBA00022840"/>
    </source>
</evidence>
<evidence type="ECO:0000256" key="8">
    <source>
        <dbReference type="ARBA" id="ARBA00022664"/>
    </source>
</evidence>
<evidence type="ECO:0000256" key="15">
    <source>
        <dbReference type="ARBA" id="ARBA00023242"/>
    </source>
</evidence>
<dbReference type="PRINTS" id="PR00987">
    <property type="entry name" value="TRNASYNTHGLU"/>
</dbReference>
<dbReference type="InterPro" id="IPR019734">
    <property type="entry name" value="TPR_rpt"/>
</dbReference>
<comment type="subcellular location">
    <subcellularLocation>
        <location evidence="2">Cytoplasm</location>
    </subcellularLocation>
    <subcellularLocation>
        <location evidence="1">Nucleus</location>
    </subcellularLocation>
</comment>
<keyword evidence="13" id="KW-0030">Aminoacyl-tRNA synthetase</keyword>
<dbReference type="GO" id="GO:0000398">
    <property type="term" value="P:mRNA splicing, via spliceosome"/>
    <property type="evidence" value="ECO:0007669"/>
    <property type="project" value="InterPro"/>
</dbReference>
<dbReference type="Pfam" id="PF00749">
    <property type="entry name" value="tRNA-synt_1c"/>
    <property type="match status" value="1"/>
</dbReference>
<evidence type="ECO:0000256" key="16">
    <source>
        <dbReference type="ARBA" id="ARBA00030865"/>
    </source>
</evidence>
<dbReference type="Gene3D" id="3.40.50.620">
    <property type="entry name" value="HUPs"/>
    <property type="match status" value="1"/>
</dbReference>
<dbReference type="NCBIfam" id="TIGR00463">
    <property type="entry name" value="gltX_arch"/>
    <property type="match status" value="1"/>
</dbReference>
<evidence type="ECO:0000256" key="10">
    <source>
        <dbReference type="ARBA" id="ARBA00022741"/>
    </source>
</evidence>
<feature type="region of interest" description="Disordered" evidence="18">
    <location>
        <begin position="762"/>
        <end position="818"/>
    </location>
</feature>
<evidence type="ECO:0000256" key="17">
    <source>
        <dbReference type="ARBA" id="ARBA00048351"/>
    </source>
</evidence>
<dbReference type="InterPro" id="IPR036282">
    <property type="entry name" value="Glutathione-S-Trfase_C_sf"/>
</dbReference>
<evidence type="ECO:0000256" key="5">
    <source>
        <dbReference type="ARBA" id="ARBA00022490"/>
    </source>
</evidence>
<dbReference type="InterPro" id="IPR050132">
    <property type="entry name" value="Gln/Glu-tRNA_Ligase"/>
</dbReference>
<comment type="similarity">
    <text evidence="3">Belongs to the class-I aminoacyl-tRNA synthetase family. Glutamate--tRNA ligase type 2 subfamily.</text>
</comment>
<dbReference type="InterPro" id="IPR014729">
    <property type="entry name" value="Rossmann-like_a/b/a_fold"/>
</dbReference>
<keyword evidence="8" id="KW-0507">mRNA processing</keyword>
<dbReference type="PROSITE" id="PS00178">
    <property type="entry name" value="AA_TRNA_LIGASE_I"/>
    <property type="match status" value="1"/>
</dbReference>
<evidence type="ECO:0000256" key="14">
    <source>
        <dbReference type="ARBA" id="ARBA00023187"/>
    </source>
</evidence>
<evidence type="ECO:0000256" key="4">
    <source>
        <dbReference type="ARBA" id="ARBA00012835"/>
    </source>
</evidence>
<protein>
    <recommendedName>
        <fullName evidence="4">glutamate--tRNA ligase</fullName>
        <ecNumber evidence="4">6.1.1.17</ecNumber>
    </recommendedName>
    <alternativeName>
        <fullName evidence="16">Glutamyl-tRNA synthetase</fullName>
    </alternativeName>
</protein>
<dbReference type="Proteomes" id="UP000310158">
    <property type="component" value="Unassembled WGS sequence"/>
</dbReference>
<evidence type="ECO:0000259" key="21">
    <source>
        <dbReference type="Pfam" id="PF06424"/>
    </source>
</evidence>
<feature type="compositionally biased region" description="Basic and acidic residues" evidence="18">
    <location>
        <begin position="798"/>
        <end position="810"/>
    </location>
</feature>
<keyword evidence="6" id="KW-0597">Phosphoprotein</keyword>
<dbReference type="InterPro" id="IPR001412">
    <property type="entry name" value="aa-tRNA-synth_I_CS"/>
</dbReference>
<dbReference type="EC" id="6.1.1.17" evidence="4"/>
<comment type="catalytic activity">
    <reaction evidence="17">
        <text>tRNA(Glu) + L-glutamate + ATP = L-glutamyl-tRNA(Glu) + AMP + diphosphate</text>
        <dbReference type="Rhea" id="RHEA:23540"/>
        <dbReference type="Rhea" id="RHEA-COMP:9663"/>
        <dbReference type="Rhea" id="RHEA-COMP:9680"/>
        <dbReference type="ChEBI" id="CHEBI:29985"/>
        <dbReference type="ChEBI" id="CHEBI:30616"/>
        <dbReference type="ChEBI" id="CHEBI:33019"/>
        <dbReference type="ChEBI" id="CHEBI:78442"/>
        <dbReference type="ChEBI" id="CHEBI:78520"/>
        <dbReference type="ChEBI" id="CHEBI:456215"/>
        <dbReference type="EC" id="6.1.1.17"/>
    </reaction>
</comment>
<dbReference type="InterPro" id="IPR020058">
    <property type="entry name" value="Glu/Gln-tRNA-synth_Ib_cat-dom"/>
</dbReference>
<dbReference type="Gene3D" id="1.20.1050.130">
    <property type="match status" value="1"/>
</dbReference>
<dbReference type="InterPro" id="IPR011990">
    <property type="entry name" value="TPR-like_helical_dom_sf"/>
</dbReference>
<dbReference type="GO" id="GO:0017102">
    <property type="term" value="C:methionyl glutamyl tRNA synthetase complex"/>
    <property type="evidence" value="ECO:0007669"/>
    <property type="project" value="TreeGrafter"/>
</dbReference>
<feature type="compositionally biased region" description="Basic and acidic residues" evidence="18">
    <location>
        <begin position="762"/>
        <end position="772"/>
    </location>
</feature>
<dbReference type="FunFam" id="1.25.40.10:FF:000256">
    <property type="entry name" value="Probable pre-mRNA splicing factor prp1"/>
    <property type="match status" value="1"/>
</dbReference>
<keyword evidence="24" id="KW-1185">Reference proteome</keyword>
<dbReference type="Pfam" id="PF13428">
    <property type="entry name" value="TPR_14"/>
    <property type="match status" value="1"/>
</dbReference>
<dbReference type="PANTHER" id="PTHR43097">
    <property type="entry name" value="GLUTAMINE-TRNA LIGASE"/>
    <property type="match status" value="1"/>
</dbReference>
<dbReference type="Gene3D" id="2.40.240.10">
    <property type="entry name" value="Ribosomal Protein L25, Chain P"/>
    <property type="match status" value="1"/>
</dbReference>
<dbReference type="Pfam" id="PF06424">
    <property type="entry name" value="PRP1_N"/>
    <property type="match status" value="1"/>
</dbReference>
<sequence>MSGIGCLTVSPTAFPFGAAAIALYTGKAELSYDSAVTSPSLELDGSRIKSEDNIIYTLARAGGLCGDNTKTDTFFSLSHSLSVLASFEKIVAALRSLDDYLAFRTFLIGHDITAADWMLWGSIKGSIKVVGVLKNNQHLNLQRWFTYIESLPSTQLALGSLLEAKAAKARTSSKTASSFALGLPNATMGRVVTRFPPEPSGYLHIGHAKAAMLNQYFAKMYKGRLIIRFDDTNPTKERTEFEDTILEDLRLLEIVGDTVTHTSDYFDQLYKLALKMIEMGKAYADDTDSSSAVDIPCSCASKQHGRLSQMAHERWHGIPSKRRNATIQDNLGRFAEMTAGSEEGLRWCLRAKISVDNPNKALRDPVIYRTNLAPHHRIGDKWKVYPTYDFACPVVDSLEGVTHALRTNEYRDRNPQYSWMIEALGLRRVFIWDFRRVLIFVANIWFVNRGFVRGWDDPRFPTVRGIRRRGMTVEAICQFMLSQGPSQAVVSLEWDSIWSLNKKVIDPIAPRFWALLKENMVPVIIKGGPADYTVKVQPKHKKNPDAGQKNVVYASSVFIEQADAASFDDQEELTLMNWGNAIVRRKSVSPTGKITTIEMDLIPDGDFRKTSKKITWLAVPTVAHPLVDVTLLDYDYLITKKKLDEGDRLDDFITPVTEFRDDAYADANVLDLVKGDIIQFERKGYYILDGDTDGKLEFIRIPDGKASSLASKAGLGGNLIELESLGSGGDVKEEISDLNRMLDAVEEGQGAGMHDVGMMRDIDESGPGERRSASGFTTRSDIGPAREGPSAEVIAEAQARRGEEPDRDLEAFQDPDNEIGLFDGTVYEADDEEADNVYAQVENEMDKRRKARREAREAEESRSARAEKPEIQILFADLKRGLADIADEEWENLPEVGNLTRKRKAREMPTFAVPDSILIGNRDSVSREDALDFQQQEFGGFLTPAESGALTNFVEFGQARDKVLGLKLDQLSGQYLGLATSVDPKGYLTGLDTVIQKTDAEIGDIKKARVLFESLIKSNPKHAPGWIAAARVEEHAGRLVSARNLIKAGCEQCPTSEDAWLEACRLNVSLFYLIYYAALYDQVFQSNHDAKVILANAVQHVPRSIRVWLKASELESDIQFKRRVLRKALEAIPNSVKLWKATVSLENSPEDARILLRRAVEVIPHSVDLWLALAGLETRQKAKAVLNKARKTIPTSHEIWIAAGCLLEQEYRDLDGTGGASSQQVEAIDQTLAAGVRELRKHQVLLTREQWIDEAEKCEANARPMTCEAIIKATIAIGLDETEQYDLWASDAEAAVSRGKIGTARAIIACAIRVLPHKADLWLRAVKLEQTHGTGASVTAVLERAVGQCPHEEELWLRLAKERWLIGNVPGAREVLENAFVANPESEVVWLAAVKLETENGEPGVARDLLTRARTVADTARVWMKSIVFERQLGEYDSALSILSTALRKFPRFDKLYMIQGQMYQEKRNFSSARSSFAAGLKAVPKSVVLWVLASRLEEADGKSTKARGLLDRARLVNPKSDVLWAEAVSLEQRVGDTSQAKAVLARGLQECKESGILWSMSVWAEPRHARKRRSVDALKATDNHPLVICTAARLLWAERKIEKARTWFARAVDVAEQNRLDLGDIWGWWLKFEREYAIYRNRKKISSEDALEQSRATRLVGKL</sequence>
<name>A0A4S4M3Q3_9AGAM</name>
<keyword evidence="15" id="KW-0539">Nucleus</keyword>
<keyword evidence="5" id="KW-0963">Cytoplasm</keyword>
<organism evidence="23 24">
    <name type="scientific">Bondarzewia mesenterica</name>
    <dbReference type="NCBI Taxonomy" id="1095465"/>
    <lineage>
        <taxon>Eukaryota</taxon>
        <taxon>Fungi</taxon>
        <taxon>Dikarya</taxon>
        <taxon>Basidiomycota</taxon>
        <taxon>Agaricomycotina</taxon>
        <taxon>Agaricomycetes</taxon>
        <taxon>Russulales</taxon>
        <taxon>Bondarzewiaceae</taxon>
        <taxon>Bondarzewia</taxon>
    </lineage>
</organism>
<dbReference type="Pfam" id="PF20974">
    <property type="entry name" value="tRNA-synt_1c_C2"/>
    <property type="match status" value="1"/>
</dbReference>
<evidence type="ECO:0000256" key="6">
    <source>
        <dbReference type="ARBA" id="ARBA00022553"/>
    </source>
</evidence>